<comment type="caution">
    <text evidence="3">The sequence shown here is derived from an EMBL/GenBank/DDBJ whole genome shotgun (WGS) entry which is preliminary data.</text>
</comment>
<dbReference type="InterPro" id="IPR000073">
    <property type="entry name" value="AB_hydrolase_1"/>
</dbReference>
<sequence length="584" mass="63580">MAPVPGLLYVTMQPHAELPEPVFHDWYNNEHGPTRLRLPFVDNGFRYRAADLGDDAGSKEKPTWVALYDINDMDALNSPAYLDLRNPPLKSEREASTMKKIHVDRRVYDAVSDRKKEGYKKLEDVDAEGKIGGVLVSVTSILKPGADEADYNKWAEDEHVPLLSKVPGWRRSRRLKYSSVVKPLGPNDEVKHIEYLSLHEYDPENGLGSSPEFKAATSTPWTDKVNTQLVATKKRRVYNLFYTFGPAPRYLSAIAANAVPAFDHPAGILKSTPASASPSAAASIESFITTPDGVSLPYRLDGNTPDPNAPLVVLSNSILTDYHIWDDFVASFLADPANKHYRLLRYNTRGRTSAAGSQPVTVDLLASDIVTLLDALRVPKAAAVVGVSLGGVTALATGLRFPDRVASFVACDTNPTAPAANPQLWTERAEVAEKEGATAAKYGGAAALGTVETDDELVIGEQLAEVTVRRWFVPESYEDAALKPKLEGVKSAVERNSLSGFKTAVRALFAYDYAEEMKRGKVPGAFLVGAGDGKLPEGMRKMRDGYADGKGPYYLVEGAGHLPMVEKPEAVKAHVTEFLRGVGL</sequence>
<proteinExistence type="inferred from homology"/>
<dbReference type="InterPro" id="IPR029058">
    <property type="entry name" value="AB_hydrolase_fold"/>
</dbReference>
<evidence type="ECO:0000259" key="2">
    <source>
        <dbReference type="Pfam" id="PF12697"/>
    </source>
</evidence>
<feature type="domain" description="AB hydrolase-1" evidence="2">
    <location>
        <begin position="322"/>
        <end position="571"/>
    </location>
</feature>
<evidence type="ECO:0000313" key="3">
    <source>
        <dbReference type="EMBL" id="KAH7055976.1"/>
    </source>
</evidence>
<dbReference type="Proteomes" id="UP000774617">
    <property type="component" value="Unassembled WGS sequence"/>
</dbReference>
<evidence type="ECO:0000256" key="1">
    <source>
        <dbReference type="ARBA" id="ARBA00008645"/>
    </source>
</evidence>
<keyword evidence="3" id="KW-0378">Hydrolase</keyword>
<name>A0ABQ8GI61_9PEZI</name>
<comment type="similarity">
    <text evidence="1">Belongs to the AB hydrolase superfamily.</text>
</comment>
<dbReference type="Pfam" id="PF12697">
    <property type="entry name" value="Abhydrolase_6"/>
    <property type="match status" value="1"/>
</dbReference>
<gene>
    <name evidence="3" type="ORF">B0J12DRAFT_438362</name>
</gene>
<organism evidence="3 4">
    <name type="scientific">Macrophomina phaseolina</name>
    <dbReference type="NCBI Taxonomy" id="35725"/>
    <lineage>
        <taxon>Eukaryota</taxon>
        <taxon>Fungi</taxon>
        <taxon>Dikarya</taxon>
        <taxon>Ascomycota</taxon>
        <taxon>Pezizomycotina</taxon>
        <taxon>Dothideomycetes</taxon>
        <taxon>Dothideomycetes incertae sedis</taxon>
        <taxon>Botryosphaeriales</taxon>
        <taxon>Botryosphaeriaceae</taxon>
        <taxon>Macrophomina</taxon>
    </lineage>
</organism>
<dbReference type="EMBL" id="JAGTJR010000008">
    <property type="protein sequence ID" value="KAH7055976.1"/>
    <property type="molecule type" value="Genomic_DNA"/>
</dbReference>
<protein>
    <submittedName>
        <fullName evidence="3">Alpha/Beta hydrolase protein</fullName>
    </submittedName>
</protein>
<dbReference type="Gene3D" id="3.40.50.1820">
    <property type="entry name" value="alpha/beta hydrolase"/>
    <property type="match status" value="1"/>
</dbReference>
<dbReference type="GO" id="GO:0016787">
    <property type="term" value="F:hydrolase activity"/>
    <property type="evidence" value="ECO:0007669"/>
    <property type="project" value="UniProtKB-KW"/>
</dbReference>
<evidence type="ECO:0000313" key="4">
    <source>
        <dbReference type="Proteomes" id="UP000774617"/>
    </source>
</evidence>
<dbReference type="SUPFAM" id="SSF53474">
    <property type="entry name" value="alpha/beta-Hydrolases"/>
    <property type="match status" value="1"/>
</dbReference>
<reference evidence="3 4" key="1">
    <citation type="journal article" date="2021" name="Nat. Commun.">
        <title>Genetic determinants of endophytism in the Arabidopsis root mycobiome.</title>
        <authorList>
            <person name="Mesny F."/>
            <person name="Miyauchi S."/>
            <person name="Thiergart T."/>
            <person name="Pickel B."/>
            <person name="Atanasova L."/>
            <person name="Karlsson M."/>
            <person name="Huettel B."/>
            <person name="Barry K.W."/>
            <person name="Haridas S."/>
            <person name="Chen C."/>
            <person name="Bauer D."/>
            <person name="Andreopoulos W."/>
            <person name="Pangilinan J."/>
            <person name="LaButti K."/>
            <person name="Riley R."/>
            <person name="Lipzen A."/>
            <person name="Clum A."/>
            <person name="Drula E."/>
            <person name="Henrissat B."/>
            <person name="Kohler A."/>
            <person name="Grigoriev I.V."/>
            <person name="Martin F.M."/>
            <person name="Hacquard S."/>
        </authorList>
    </citation>
    <scope>NUCLEOTIDE SEQUENCE [LARGE SCALE GENOMIC DNA]</scope>
    <source>
        <strain evidence="3 4">MPI-SDFR-AT-0080</strain>
    </source>
</reference>
<accession>A0ABQ8GI61</accession>
<dbReference type="PANTHER" id="PTHR43039">
    <property type="entry name" value="ESTERASE-RELATED"/>
    <property type="match status" value="1"/>
</dbReference>
<keyword evidence="4" id="KW-1185">Reference proteome</keyword>